<evidence type="ECO:0000313" key="2">
    <source>
        <dbReference type="EMBL" id="QQK77119.1"/>
    </source>
</evidence>
<feature type="region of interest" description="Disordered" evidence="1">
    <location>
        <begin position="57"/>
        <end position="171"/>
    </location>
</feature>
<organism evidence="2 3">
    <name type="scientific">Salicibibacter cibarius</name>
    <dbReference type="NCBI Taxonomy" id="2743000"/>
    <lineage>
        <taxon>Bacteria</taxon>
        <taxon>Bacillati</taxon>
        <taxon>Bacillota</taxon>
        <taxon>Bacilli</taxon>
        <taxon>Bacillales</taxon>
        <taxon>Bacillaceae</taxon>
        <taxon>Salicibibacter</taxon>
    </lineage>
</organism>
<gene>
    <name evidence="2" type="ORF">HUG15_17075</name>
</gene>
<feature type="region of interest" description="Disordered" evidence="1">
    <location>
        <begin position="208"/>
        <end position="228"/>
    </location>
</feature>
<accession>A0A7T7CCN8</accession>
<feature type="compositionally biased region" description="Polar residues" evidence="1">
    <location>
        <begin position="211"/>
        <end position="221"/>
    </location>
</feature>
<reference evidence="2 3" key="1">
    <citation type="submission" date="2020-06" db="EMBL/GenBank/DDBJ databases">
        <title>Genomic analysis of Salicibibacter sp. NKC5-3.</title>
        <authorList>
            <person name="Oh Y.J."/>
        </authorList>
    </citation>
    <scope>NUCLEOTIDE SEQUENCE [LARGE SCALE GENOMIC DNA]</scope>
    <source>
        <strain evidence="2 3">NKC5-3</strain>
    </source>
</reference>
<dbReference type="AlphaFoldDB" id="A0A7T7CCN8"/>
<feature type="compositionally biased region" description="Basic and acidic residues" evidence="1">
    <location>
        <begin position="66"/>
        <end position="101"/>
    </location>
</feature>
<evidence type="ECO:0000313" key="3">
    <source>
        <dbReference type="Proteomes" id="UP000595823"/>
    </source>
</evidence>
<dbReference type="Proteomes" id="UP000595823">
    <property type="component" value="Chromosome"/>
</dbReference>
<evidence type="ECO:0000256" key="1">
    <source>
        <dbReference type="SAM" id="MobiDB-lite"/>
    </source>
</evidence>
<dbReference type="EMBL" id="CP054705">
    <property type="protein sequence ID" value="QQK77119.1"/>
    <property type="molecule type" value="Genomic_DNA"/>
</dbReference>
<name>A0A7T7CCN8_9BACI</name>
<feature type="compositionally biased region" description="Basic and acidic residues" evidence="1">
    <location>
        <begin position="124"/>
        <end position="145"/>
    </location>
</feature>
<dbReference type="KEGG" id="scia:HUG15_17075"/>
<protein>
    <recommendedName>
        <fullName evidence="4">SPOR domain-containing protein</fullName>
    </recommendedName>
</protein>
<proteinExistence type="predicted"/>
<keyword evidence="3" id="KW-1185">Reference proteome</keyword>
<evidence type="ECO:0008006" key="4">
    <source>
        <dbReference type="Google" id="ProtNLM"/>
    </source>
</evidence>
<sequence>MEFVSNALNRYFVGQSQMLIDKTHHPSDCICDKVSHQKTDGEEAEMGQGHRKITFKINGREVTNNEENHEGREDENKHGTEKAQTVKEPKEPRQTVTKQKDIGATSSGGEFGSGIKENYTVGRGQREVADLSEKRREWAERDRQPLTDSPGLPLHRKKKKPEVPRSKKGGSFKHLKMPVTIAAALILGLMFGLPLLQLATNFSLTPDAGTAGSTSDAQSGSIAVDEEEGMEEMQLDIVQAGAFSTNEAGQEMQEVFSEADFPALLHEDENEEMIYLYVGMTARGEAEDEMIPEINEEGLEGYVKTLSVPIAAEGMDEETEQLASDVGEALLTGLDATSPSGDREEAERALAAIDMDLLEGDERFSETIQALHEEGNVEEHEAWMEATLAFENWVNSY</sequence>
<feature type="compositionally biased region" description="Basic residues" evidence="1">
    <location>
        <begin position="154"/>
        <end position="171"/>
    </location>
</feature>